<sequence>MREFLIVLRFELKTMLSKKSFLISTIIVMLGAIVLFSLPRFISNDGQDNNGAVTKDKKMLVYDQMDVLKNQELMQQSFPEYEIQFVDSLSEVKDQVKDGKVDAGFEIRNSSEFVYYVENSSLNDMTSSRFESMMKQNFQTSELKKLGYDVNKVQKVYQSAIASETQVLGKDGKSNYFYTYVLILLLYMMILIYGNQIGVGVATEKSNRAIEILTTSCSSNALIFGKVMAGAITGIIQTSLMVGSFLLSYSWNAQSWNYSLDRFLNIPSSVLLTFAMFGILGYLLFSFLFGAIGALCSKVEEVNGATLPLQLFIVAVFLISMVTLQIPDTLFAKIVCYIPFTSWMCMFVNVALGSVSFIEVIISLLLLAITTLCVGFIGAKLYRRGTLSYGNHLKLKKVLFKK</sequence>
<dbReference type="GO" id="GO:0140359">
    <property type="term" value="F:ABC-type transporter activity"/>
    <property type="evidence" value="ECO:0007669"/>
    <property type="project" value="InterPro"/>
</dbReference>
<evidence type="ECO:0000256" key="3">
    <source>
        <dbReference type="ARBA" id="ARBA00022692"/>
    </source>
</evidence>
<evidence type="ECO:0000256" key="2">
    <source>
        <dbReference type="ARBA" id="ARBA00022475"/>
    </source>
</evidence>
<feature type="transmembrane region" description="Helical" evidence="6">
    <location>
        <begin position="223"/>
        <end position="251"/>
    </location>
</feature>
<dbReference type="PANTHER" id="PTHR30294">
    <property type="entry name" value="MEMBRANE COMPONENT OF ABC TRANSPORTER YHHJ-RELATED"/>
    <property type="match status" value="1"/>
</dbReference>
<dbReference type="InterPro" id="IPR013525">
    <property type="entry name" value="ABC2_TM"/>
</dbReference>
<evidence type="ECO:0000313" key="9">
    <source>
        <dbReference type="Proteomes" id="UP000464754"/>
    </source>
</evidence>
<name>A0A6N4TJP0_9FIRM</name>
<dbReference type="GO" id="GO:0005886">
    <property type="term" value="C:plasma membrane"/>
    <property type="evidence" value="ECO:0007669"/>
    <property type="project" value="UniProtKB-SubCell"/>
</dbReference>
<dbReference type="RefSeq" id="WP_118276926.1">
    <property type="nucleotide sequence ID" value="NZ_AP019695.1"/>
</dbReference>
<protein>
    <recommendedName>
        <fullName evidence="7">ABC-2 type transporter transmembrane domain-containing protein</fullName>
    </recommendedName>
</protein>
<evidence type="ECO:0000256" key="1">
    <source>
        <dbReference type="ARBA" id="ARBA00004651"/>
    </source>
</evidence>
<feature type="domain" description="ABC-2 type transporter transmembrane" evidence="7">
    <location>
        <begin position="19"/>
        <end position="379"/>
    </location>
</feature>
<keyword evidence="9" id="KW-1185">Reference proteome</keyword>
<reference evidence="9" key="1">
    <citation type="submission" date="2019-05" db="EMBL/GenBank/DDBJ databases">
        <title>Complete genome sequencing of Absiella argi strain JCM 30884.</title>
        <authorList>
            <person name="Sakamoto M."/>
            <person name="Murakami T."/>
            <person name="Mori H."/>
        </authorList>
    </citation>
    <scope>NUCLEOTIDE SEQUENCE [LARGE SCALE GENOMIC DNA]</scope>
    <source>
        <strain evidence="9">JCM 30884</strain>
    </source>
</reference>
<proteinExistence type="predicted"/>
<organism evidence="8 9">
    <name type="scientific">Amedibacterium intestinale</name>
    <dbReference type="NCBI Taxonomy" id="2583452"/>
    <lineage>
        <taxon>Bacteria</taxon>
        <taxon>Bacillati</taxon>
        <taxon>Bacillota</taxon>
        <taxon>Erysipelotrichia</taxon>
        <taxon>Erysipelotrichales</taxon>
        <taxon>Erysipelotrichaceae</taxon>
        <taxon>Amedibacterium</taxon>
    </lineage>
</organism>
<feature type="transmembrane region" description="Helical" evidence="6">
    <location>
        <begin position="21"/>
        <end position="42"/>
    </location>
</feature>
<keyword evidence="4 6" id="KW-1133">Transmembrane helix</keyword>
<keyword evidence="3 6" id="KW-0812">Transmembrane</keyword>
<evidence type="ECO:0000256" key="5">
    <source>
        <dbReference type="ARBA" id="ARBA00023136"/>
    </source>
</evidence>
<dbReference type="InterPro" id="IPR051449">
    <property type="entry name" value="ABC-2_transporter_component"/>
</dbReference>
<dbReference type="Pfam" id="PF12698">
    <property type="entry name" value="ABC2_membrane_3"/>
    <property type="match status" value="1"/>
</dbReference>
<comment type="subcellular location">
    <subcellularLocation>
        <location evidence="1">Cell membrane</location>
        <topology evidence="1">Multi-pass membrane protein</topology>
    </subcellularLocation>
</comment>
<feature type="transmembrane region" description="Helical" evidence="6">
    <location>
        <begin position="177"/>
        <end position="202"/>
    </location>
</feature>
<dbReference type="AlphaFoldDB" id="A0A6N4TJP0"/>
<evidence type="ECO:0000313" key="8">
    <source>
        <dbReference type="EMBL" id="BBK22312.1"/>
    </source>
</evidence>
<dbReference type="KEGG" id="aarg:Aargi30884_12150"/>
<evidence type="ECO:0000259" key="7">
    <source>
        <dbReference type="Pfam" id="PF12698"/>
    </source>
</evidence>
<keyword evidence="2" id="KW-1003">Cell membrane</keyword>
<dbReference type="EMBL" id="AP019695">
    <property type="protein sequence ID" value="BBK22312.1"/>
    <property type="molecule type" value="Genomic_DNA"/>
</dbReference>
<dbReference type="Proteomes" id="UP000464754">
    <property type="component" value="Chromosome"/>
</dbReference>
<evidence type="ECO:0000256" key="4">
    <source>
        <dbReference type="ARBA" id="ARBA00022989"/>
    </source>
</evidence>
<feature type="transmembrane region" description="Helical" evidence="6">
    <location>
        <begin position="346"/>
        <end position="379"/>
    </location>
</feature>
<dbReference type="PANTHER" id="PTHR30294:SF29">
    <property type="entry name" value="MULTIDRUG ABC TRANSPORTER PERMEASE YBHS-RELATED"/>
    <property type="match status" value="1"/>
</dbReference>
<keyword evidence="5 6" id="KW-0472">Membrane</keyword>
<accession>A0A6N4TJP0</accession>
<evidence type="ECO:0000256" key="6">
    <source>
        <dbReference type="SAM" id="Phobius"/>
    </source>
</evidence>
<feature type="transmembrane region" description="Helical" evidence="6">
    <location>
        <begin position="271"/>
        <end position="295"/>
    </location>
</feature>
<feature type="transmembrane region" description="Helical" evidence="6">
    <location>
        <begin position="307"/>
        <end position="326"/>
    </location>
</feature>
<gene>
    <name evidence="8" type="primary">yhaP</name>
    <name evidence="8" type="ORF">Aargi30884_12150</name>
</gene>